<dbReference type="SMART" id="SM00493">
    <property type="entry name" value="TOPRIM"/>
    <property type="match status" value="1"/>
</dbReference>
<comment type="subunit">
    <text evidence="12">Monomer. Interacts with DnaB.</text>
</comment>
<dbReference type="InterPro" id="IPR002694">
    <property type="entry name" value="Znf_CHC2"/>
</dbReference>
<dbReference type="CDD" id="cd03364">
    <property type="entry name" value="TOPRIM_DnaG_primases"/>
    <property type="match status" value="1"/>
</dbReference>
<evidence type="ECO:0000256" key="7">
    <source>
        <dbReference type="ARBA" id="ARBA00022771"/>
    </source>
</evidence>
<dbReference type="InterPro" id="IPR006171">
    <property type="entry name" value="TOPRIM_dom"/>
</dbReference>
<dbReference type="EMBL" id="PYLS01000001">
    <property type="protein sequence ID" value="PST84726.1"/>
    <property type="molecule type" value="Genomic_DNA"/>
</dbReference>
<keyword evidence="6 12" id="KW-0479">Metal-binding</keyword>
<reference evidence="17 18" key="1">
    <citation type="submission" date="2018-03" db="EMBL/GenBank/DDBJ databases">
        <authorList>
            <person name="Keele B.F."/>
        </authorList>
    </citation>
    <scope>NUCLEOTIDE SEQUENCE [LARGE SCALE GENOMIC DNA]</scope>
    <source>
        <strain evidence="17 18">YL28-9</strain>
    </source>
</reference>
<dbReference type="RefSeq" id="WP_107212774.1">
    <property type="nucleotide sequence ID" value="NZ_KZ686268.1"/>
</dbReference>
<keyword evidence="10 12" id="KW-0238">DNA-binding</keyword>
<dbReference type="OrthoDB" id="9803773at2"/>
<dbReference type="PANTHER" id="PTHR30313">
    <property type="entry name" value="DNA PRIMASE"/>
    <property type="match status" value="1"/>
</dbReference>
<evidence type="ECO:0000313" key="18">
    <source>
        <dbReference type="Proteomes" id="UP000240912"/>
    </source>
</evidence>
<dbReference type="FunFam" id="3.40.1360.10:FF:000002">
    <property type="entry name" value="DNA primase"/>
    <property type="match status" value="1"/>
</dbReference>
<keyword evidence="1 12" id="KW-0240">DNA-directed RNA polymerase</keyword>
<dbReference type="PROSITE" id="PS50880">
    <property type="entry name" value="TOPRIM"/>
    <property type="match status" value="1"/>
</dbReference>
<feature type="domain" description="Toprim" evidence="16">
    <location>
        <begin position="260"/>
        <end position="341"/>
    </location>
</feature>
<dbReference type="Pfam" id="PF10410">
    <property type="entry name" value="DnaB_bind"/>
    <property type="match status" value="1"/>
</dbReference>
<dbReference type="GO" id="GO:0003899">
    <property type="term" value="F:DNA-directed RNA polymerase activity"/>
    <property type="evidence" value="ECO:0007669"/>
    <property type="project" value="UniProtKB-UniRule"/>
</dbReference>
<dbReference type="PIRSF" id="PIRSF002811">
    <property type="entry name" value="DnaG"/>
    <property type="match status" value="1"/>
</dbReference>
<evidence type="ECO:0000256" key="3">
    <source>
        <dbReference type="ARBA" id="ARBA00022679"/>
    </source>
</evidence>
<comment type="similarity">
    <text evidence="12 13">Belongs to the DnaG primase family.</text>
</comment>
<dbReference type="Gene3D" id="3.90.980.10">
    <property type="entry name" value="DNA primase, catalytic core, N-terminal domain"/>
    <property type="match status" value="1"/>
</dbReference>
<comment type="function">
    <text evidence="12 13">RNA polymerase that catalyzes the synthesis of short RNA molecules used as primers for DNA polymerase during DNA replication.</text>
</comment>
<dbReference type="InterPro" id="IPR019475">
    <property type="entry name" value="DNA_primase_DnaB-bd"/>
</dbReference>
<comment type="catalytic activity">
    <reaction evidence="12">
        <text>ssDNA + n NTP = ssDNA/pppN(pN)n-1 hybrid + (n-1) diphosphate.</text>
        <dbReference type="EC" id="2.7.7.101"/>
    </reaction>
</comment>
<keyword evidence="9" id="KW-0460">Magnesium</keyword>
<dbReference type="GO" id="GO:0006269">
    <property type="term" value="P:DNA replication, synthesis of primer"/>
    <property type="evidence" value="ECO:0007669"/>
    <property type="project" value="UniProtKB-UniRule"/>
</dbReference>
<feature type="region of interest" description="Disordered" evidence="15">
    <location>
        <begin position="439"/>
        <end position="462"/>
    </location>
</feature>
<dbReference type="InterPro" id="IPR030846">
    <property type="entry name" value="DnaG_bac"/>
</dbReference>
<evidence type="ECO:0000256" key="9">
    <source>
        <dbReference type="ARBA" id="ARBA00022842"/>
    </source>
</evidence>
<name>A0A2T3HQN2_9SPHI</name>
<evidence type="ECO:0000256" key="10">
    <source>
        <dbReference type="ARBA" id="ARBA00023125"/>
    </source>
</evidence>
<dbReference type="GO" id="GO:0003677">
    <property type="term" value="F:DNA binding"/>
    <property type="evidence" value="ECO:0007669"/>
    <property type="project" value="UniProtKB-KW"/>
</dbReference>
<keyword evidence="5 12" id="KW-0235">DNA replication</keyword>
<dbReference type="InterPro" id="IPR050219">
    <property type="entry name" value="DnaG_primase"/>
</dbReference>
<feature type="zinc finger region" description="CHC2-type" evidence="12 14">
    <location>
        <begin position="37"/>
        <end position="61"/>
    </location>
</feature>
<sequence>MIKQDTIDKIMDTVRIEEVVGDFVNLKKRGSSLIGNCPFHNEKTPSFNVSVSKGIYKCFGCGEAGDSVRFVMEHEKYSYPEALKYLANKYNIEVEETREIPKDTEAYQARESLYVLSQFAATFFKEQLWDSDEGRSVGLSYFRERGFREDVIRKFELGYSPDVWDALTQQALNNGYAHQYLEATGLSIRNDKGRVYDRFRGRVMFPIHNFTGRVIGFGGRTLKTEKSVPKYVNSPESDIYHKSNVLYGLFQAKKAIRDANNCYLVEGYADVLSVHQAGVENVVASSGTSLTTEQIRLISRFTENVTILYDGDPAGIKASLRGLDMILEEGMNVKVVSFPDRHDPDSYMHAVGAAAFRTYIEENRKDFIFYKADILLAEAGNDPIKRAGIIRDIVESISKIPDSIKASVFVRECSRLLEVEERILLTELNKMRAARLKKTSSTGYGGTSSYSGQQGPGSYVPEPLPMPDELAAGFLEEDTEQANEQRQENEIVRLLLNFGHELVNWDGIDNMYIGSFVIQNLADVEFTDPLCKRIIDHYKAEIELGHLPVASQFIQHKDAEIANLAITLSTSPYQLSENWEKRHQIYVKDESMNLKNTILGGIYHLKKRKIDQILANLLREIQAEQSADDQEILMQRYIHIKNVEKEISRYLGSVIVK</sequence>
<keyword evidence="11 12" id="KW-0804">Transcription</keyword>
<comment type="domain">
    <text evidence="12">Contains an N-terminal zinc-binding domain, a central core domain that contains the primase activity, and a C-terminal DnaB-binding domain.</text>
</comment>
<dbReference type="Pfam" id="PF01807">
    <property type="entry name" value="Zn_ribbon_DnaG"/>
    <property type="match status" value="1"/>
</dbReference>
<dbReference type="InterPro" id="IPR034151">
    <property type="entry name" value="TOPRIM_DnaG_bac"/>
</dbReference>
<dbReference type="GO" id="GO:1990077">
    <property type="term" value="C:primosome complex"/>
    <property type="evidence" value="ECO:0007669"/>
    <property type="project" value="UniProtKB-KW"/>
</dbReference>
<evidence type="ECO:0000256" key="2">
    <source>
        <dbReference type="ARBA" id="ARBA00022515"/>
    </source>
</evidence>
<keyword evidence="18" id="KW-1185">Reference proteome</keyword>
<dbReference type="SMART" id="SM00400">
    <property type="entry name" value="ZnF_CHCC"/>
    <property type="match status" value="1"/>
</dbReference>
<evidence type="ECO:0000259" key="16">
    <source>
        <dbReference type="PROSITE" id="PS50880"/>
    </source>
</evidence>
<dbReference type="EC" id="2.7.7.101" evidence="12"/>
<proteinExistence type="inferred from homology"/>
<dbReference type="GO" id="GO:0005737">
    <property type="term" value="C:cytoplasm"/>
    <property type="evidence" value="ECO:0007669"/>
    <property type="project" value="TreeGrafter"/>
</dbReference>
<dbReference type="Proteomes" id="UP000240912">
    <property type="component" value="Unassembled WGS sequence"/>
</dbReference>
<keyword evidence="2 12" id="KW-0639">Primosome</keyword>
<accession>A0A2T3HQN2</accession>
<gene>
    <name evidence="12" type="primary">dnaG</name>
    <name evidence="17" type="ORF">C7T94_00915</name>
</gene>
<dbReference type="Pfam" id="PF13155">
    <property type="entry name" value="Toprim_2"/>
    <property type="match status" value="1"/>
</dbReference>
<dbReference type="PANTHER" id="PTHR30313:SF2">
    <property type="entry name" value="DNA PRIMASE"/>
    <property type="match status" value="1"/>
</dbReference>
<dbReference type="InterPro" id="IPR037068">
    <property type="entry name" value="DNA_primase_core_N_sf"/>
</dbReference>
<dbReference type="SUPFAM" id="SSF56731">
    <property type="entry name" value="DNA primase core"/>
    <property type="match status" value="1"/>
</dbReference>
<feature type="compositionally biased region" description="Low complexity" evidence="15">
    <location>
        <begin position="439"/>
        <end position="459"/>
    </location>
</feature>
<keyword evidence="8 12" id="KW-0862">Zinc</keyword>
<evidence type="ECO:0000256" key="8">
    <source>
        <dbReference type="ARBA" id="ARBA00022833"/>
    </source>
</evidence>
<organism evidence="17 18">
    <name type="scientific">Pedobacter yulinensis</name>
    <dbReference type="NCBI Taxonomy" id="2126353"/>
    <lineage>
        <taxon>Bacteria</taxon>
        <taxon>Pseudomonadati</taxon>
        <taxon>Bacteroidota</taxon>
        <taxon>Sphingobacteriia</taxon>
        <taxon>Sphingobacteriales</taxon>
        <taxon>Sphingobacteriaceae</taxon>
        <taxon>Pedobacter</taxon>
    </lineage>
</organism>
<comment type="caution">
    <text evidence="17">The sequence shown here is derived from an EMBL/GenBank/DDBJ whole genome shotgun (WGS) entry which is preliminary data.</text>
</comment>
<evidence type="ECO:0000256" key="1">
    <source>
        <dbReference type="ARBA" id="ARBA00022478"/>
    </source>
</evidence>
<evidence type="ECO:0000256" key="15">
    <source>
        <dbReference type="SAM" id="MobiDB-lite"/>
    </source>
</evidence>
<dbReference type="HAMAP" id="MF_00974">
    <property type="entry name" value="DNA_primase_DnaG"/>
    <property type="match status" value="1"/>
</dbReference>
<dbReference type="Gene3D" id="3.90.580.10">
    <property type="entry name" value="Zinc finger, CHC2-type domain"/>
    <property type="match status" value="1"/>
</dbReference>
<evidence type="ECO:0000313" key="17">
    <source>
        <dbReference type="EMBL" id="PST84726.1"/>
    </source>
</evidence>
<keyword evidence="3 12" id="KW-0808">Transferase</keyword>
<keyword evidence="7 12" id="KW-0863">Zinc-finger</keyword>
<keyword evidence="4 12" id="KW-0548">Nucleotidyltransferase</keyword>
<dbReference type="FunFam" id="3.90.980.10:FF:000001">
    <property type="entry name" value="DNA primase"/>
    <property type="match status" value="1"/>
</dbReference>
<comment type="cofactor">
    <cofactor evidence="12 13 14">
        <name>Zn(2+)</name>
        <dbReference type="ChEBI" id="CHEBI:29105"/>
    </cofactor>
    <text evidence="12 13 14">Binds 1 zinc ion per monomer.</text>
</comment>
<dbReference type="SUPFAM" id="SSF57783">
    <property type="entry name" value="Zinc beta-ribbon"/>
    <property type="match status" value="1"/>
</dbReference>
<evidence type="ECO:0000256" key="11">
    <source>
        <dbReference type="ARBA" id="ARBA00023163"/>
    </source>
</evidence>
<dbReference type="GO" id="GO:0008270">
    <property type="term" value="F:zinc ion binding"/>
    <property type="evidence" value="ECO:0007669"/>
    <property type="project" value="UniProtKB-UniRule"/>
</dbReference>
<evidence type="ECO:0000256" key="14">
    <source>
        <dbReference type="PIRSR" id="PIRSR002811-1"/>
    </source>
</evidence>
<evidence type="ECO:0000256" key="6">
    <source>
        <dbReference type="ARBA" id="ARBA00022723"/>
    </source>
</evidence>
<evidence type="ECO:0000256" key="12">
    <source>
        <dbReference type="HAMAP-Rule" id="MF_00974"/>
    </source>
</evidence>
<evidence type="ECO:0000256" key="13">
    <source>
        <dbReference type="PIRNR" id="PIRNR002811"/>
    </source>
</evidence>
<dbReference type="InterPro" id="IPR006295">
    <property type="entry name" value="DNA_primase_DnaG"/>
</dbReference>
<dbReference type="InterPro" id="IPR036977">
    <property type="entry name" value="DNA_primase_Znf_CHC2"/>
</dbReference>
<dbReference type="NCBIfam" id="TIGR01391">
    <property type="entry name" value="dnaG"/>
    <property type="match status" value="1"/>
</dbReference>
<dbReference type="FunFam" id="3.90.580.10:FF:000001">
    <property type="entry name" value="DNA primase"/>
    <property type="match status" value="1"/>
</dbReference>
<dbReference type="AlphaFoldDB" id="A0A2T3HQN2"/>
<dbReference type="Gene3D" id="3.40.1360.10">
    <property type="match status" value="1"/>
</dbReference>
<evidence type="ECO:0000256" key="5">
    <source>
        <dbReference type="ARBA" id="ARBA00022705"/>
    </source>
</evidence>
<evidence type="ECO:0000256" key="4">
    <source>
        <dbReference type="ARBA" id="ARBA00022695"/>
    </source>
</evidence>
<dbReference type="GO" id="GO:0000428">
    <property type="term" value="C:DNA-directed RNA polymerase complex"/>
    <property type="evidence" value="ECO:0007669"/>
    <property type="project" value="UniProtKB-KW"/>
</dbReference>
<protein>
    <recommendedName>
        <fullName evidence="12 13">DNA primase</fullName>
        <ecNumber evidence="12">2.7.7.101</ecNumber>
    </recommendedName>
</protein>
<dbReference type="Pfam" id="PF08275">
    <property type="entry name" value="DNAG_N"/>
    <property type="match status" value="1"/>
</dbReference>
<dbReference type="InterPro" id="IPR013264">
    <property type="entry name" value="DNAG_N"/>
</dbReference>